<feature type="region of interest" description="Disordered" evidence="1">
    <location>
        <begin position="1"/>
        <end position="37"/>
    </location>
</feature>
<evidence type="ECO:0000313" key="3">
    <source>
        <dbReference type="Proteomes" id="UP000823388"/>
    </source>
</evidence>
<name>A0A8T0S984_PANVG</name>
<evidence type="ECO:0000313" key="2">
    <source>
        <dbReference type="EMBL" id="KAG2593678.1"/>
    </source>
</evidence>
<proteinExistence type="predicted"/>
<organism evidence="2 3">
    <name type="scientific">Panicum virgatum</name>
    <name type="common">Blackwell switchgrass</name>
    <dbReference type="NCBI Taxonomy" id="38727"/>
    <lineage>
        <taxon>Eukaryota</taxon>
        <taxon>Viridiplantae</taxon>
        <taxon>Streptophyta</taxon>
        <taxon>Embryophyta</taxon>
        <taxon>Tracheophyta</taxon>
        <taxon>Spermatophyta</taxon>
        <taxon>Magnoliopsida</taxon>
        <taxon>Liliopsida</taxon>
        <taxon>Poales</taxon>
        <taxon>Poaceae</taxon>
        <taxon>PACMAD clade</taxon>
        <taxon>Panicoideae</taxon>
        <taxon>Panicodae</taxon>
        <taxon>Paniceae</taxon>
        <taxon>Panicinae</taxon>
        <taxon>Panicum</taxon>
        <taxon>Panicum sect. Hiantes</taxon>
    </lineage>
</organism>
<evidence type="ECO:0000256" key="1">
    <source>
        <dbReference type="SAM" id="MobiDB-lite"/>
    </source>
</evidence>
<dbReference type="Proteomes" id="UP000823388">
    <property type="component" value="Chromosome 5N"/>
</dbReference>
<feature type="region of interest" description="Disordered" evidence="1">
    <location>
        <begin position="61"/>
        <end position="93"/>
    </location>
</feature>
<keyword evidence="3" id="KW-1185">Reference proteome</keyword>
<sequence length="169" mass="18645">MRRFREAADAGTEPSMIRLHARRRADQSSVSSCSLPPLSALRTRHNRENLIGCRGREGRPLLPARLKKKPRSESAPSLDVAAPRRPESAYPSSARARRSLACASCPAARQSCVEVASRPDCFLRFSSDDSTPESGLYLVVIVLFDSSRVRFISARSLLEHKAILGQLTD</sequence>
<gene>
    <name evidence="2" type="ORF">PVAP13_5NG012565</name>
</gene>
<reference evidence="2" key="1">
    <citation type="submission" date="2020-05" db="EMBL/GenBank/DDBJ databases">
        <title>WGS assembly of Panicum virgatum.</title>
        <authorList>
            <person name="Lovell J.T."/>
            <person name="Jenkins J."/>
            <person name="Shu S."/>
            <person name="Juenger T.E."/>
            <person name="Schmutz J."/>
        </authorList>
    </citation>
    <scope>NUCLEOTIDE SEQUENCE</scope>
    <source>
        <strain evidence="2">AP13</strain>
    </source>
</reference>
<feature type="compositionally biased region" description="Low complexity" evidence="1">
    <location>
        <begin position="28"/>
        <end position="37"/>
    </location>
</feature>
<dbReference type="EMBL" id="CM029046">
    <property type="protein sequence ID" value="KAG2593678.1"/>
    <property type="molecule type" value="Genomic_DNA"/>
</dbReference>
<protein>
    <submittedName>
        <fullName evidence="2">Uncharacterized protein</fullName>
    </submittedName>
</protein>
<dbReference type="AlphaFoldDB" id="A0A8T0S984"/>
<accession>A0A8T0S984</accession>
<comment type="caution">
    <text evidence="2">The sequence shown here is derived from an EMBL/GenBank/DDBJ whole genome shotgun (WGS) entry which is preliminary data.</text>
</comment>